<dbReference type="EC" id="3.4.24.-" evidence="7"/>
<evidence type="ECO:0000256" key="4">
    <source>
        <dbReference type="ARBA" id="ARBA00022833"/>
    </source>
</evidence>
<feature type="binding site" evidence="6">
    <location>
        <position position="161"/>
    </location>
    <ligand>
        <name>Zn(2+)</name>
        <dbReference type="ChEBI" id="CHEBI:29105"/>
        <note>catalytic</note>
    </ligand>
</feature>
<evidence type="ECO:0000256" key="3">
    <source>
        <dbReference type="ARBA" id="ARBA00022801"/>
    </source>
</evidence>
<dbReference type="SMART" id="SM00235">
    <property type="entry name" value="ZnMc"/>
    <property type="match status" value="1"/>
</dbReference>
<feature type="signal peptide" evidence="7">
    <location>
        <begin position="1"/>
        <end position="21"/>
    </location>
</feature>
<keyword evidence="10" id="KW-1185">Reference proteome</keyword>
<comment type="cofactor">
    <cofactor evidence="6 7">
        <name>Zn(2+)</name>
        <dbReference type="ChEBI" id="CHEBI:29105"/>
    </cofactor>
    <text evidence="6 7">Binds 1 zinc ion per subunit.</text>
</comment>
<accession>A0ABQ9ZB13</accession>
<dbReference type="PANTHER" id="PTHR10127:SF780">
    <property type="entry name" value="METALLOENDOPEPTIDASE"/>
    <property type="match status" value="1"/>
</dbReference>
<protein>
    <recommendedName>
        <fullName evidence="7">Metalloendopeptidase</fullName>
        <ecNumber evidence="7">3.4.24.-</ecNumber>
    </recommendedName>
</protein>
<feature type="binding site" evidence="6">
    <location>
        <position position="165"/>
    </location>
    <ligand>
        <name>Zn(2+)</name>
        <dbReference type="ChEBI" id="CHEBI:29105"/>
        <note>catalytic</note>
    </ligand>
</feature>
<keyword evidence="2 6" id="KW-0479">Metal-binding</keyword>
<dbReference type="PRINTS" id="PR00480">
    <property type="entry name" value="ASTACIN"/>
</dbReference>
<feature type="chain" id="PRO_5044956145" description="Metalloendopeptidase" evidence="7">
    <location>
        <begin position="22"/>
        <end position="268"/>
    </location>
</feature>
<evidence type="ECO:0000259" key="8">
    <source>
        <dbReference type="PROSITE" id="PS51864"/>
    </source>
</evidence>
<dbReference type="EMBL" id="JAOYFB010000003">
    <property type="protein sequence ID" value="KAK4010076.1"/>
    <property type="molecule type" value="Genomic_DNA"/>
</dbReference>
<feature type="active site" evidence="6">
    <location>
        <position position="162"/>
    </location>
</feature>
<keyword evidence="1 6" id="KW-0645">Protease</keyword>
<keyword evidence="3 6" id="KW-0378">Hydrolase</keyword>
<evidence type="ECO:0000256" key="7">
    <source>
        <dbReference type="RuleBase" id="RU361183"/>
    </source>
</evidence>
<dbReference type="SUPFAM" id="SSF55486">
    <property type="entry name" value="Metalloproteases ('zincins'), catalytic domain"/>
    <property type="match status" value="1"/>
</dbReference>
<reference evidence="9 10" key="1">
    <citation type="journal article" date="2023" name="Nucleic Acids Res.">
        <title>The hologenome of Daphnia magna reveals possible DNA methylation and microbiome-mediated evolution of the host genome.</title>
        <authorList>
            <person name="Chaturvedi A."/>
            <person name="Li X."/>
            <person name="Dhandapani V."/>
            <person name="Marshall H."/>
            <person name="Kissane S."/>
            <person name="Cuenca-Cambronero M."/>
            <person name="Asole G."/>
            <person name="Calvet F."/>
            <person name="Ruiz-Romero M."/>
            <person name="Marangio P."/>
            <person name="Guigo R."/>
            <person name="Rago D."/>
            <person name="Mirbahai L."/>
            <person name="Eastwood N."/>
            <person name="Colbourne J.K."/>
            <person name="Zhou J."/>
            <person name="Mallon E."/>
            <person name="Orsini L."/>
        </authorList>
    </citation>
    <scope>NUCLEOTIDE SEQUENCE [LARGE SCALE GENOMIC DNA]</scope>
    <source>
        <strain evidence="9">LRV0_1</strain>
    </source>
</reference>
<dbReference type="Gene3D" id="3.40.390.10">
    <property type="entry name" value="Collagenase (Catalytic Domain)"/>
    <property type="match status" value="1"/>
</dbReference>
<name>A0ABQ9ZB13_9CRUS</name>
<keyword evidence="7" id="KW-0732">Signal</keyword>
<evidence type="ECO:0000256" key="2">
    <source>
        <dbReference type="ARBA" id="ARBA00022723"/>
    </source>
</evidence>
<proteinExistence type="predicted"/>
<dbReference type="InterPro" id="IPR034035">
    <property type="entry name" value="Astacin-like_dom"/>
</dbReference>
<dbReference type="InterPro" id="IPR006026">
    <property type="entry name" value="Peptidase_Metallo"/>
</dbReference>
<evidence type="ECO:0000313" key="9">
    <source>
        <dbReference type="EMBL" id="KAK4010076.1"/>
    </source>
</evidence>
<evidence type="ECO:0000313" key="10">
    <source>
        <dbReference type="Proteomes" id="UP001234178"/>
    </source>
</evidence>
<comment type="caution">
    <text evidence="6">Lacks conserved residue(s) required for the propagation of feature annotation.</text>
</comment>
<sequence length="268" mass="29913">MFALATFCFVVCCTSPFLTWAKPLESQTSALQHISESTYPDSNFDLFEGDIAGINGFDVLAGQEPKNAIVYENLLWPNGVVYYSIADNFTTTELDIITQAINEYEMKTCIRFVERSDQLDYVYIEKTGAGCYSYIGRIGVAQTVSLDSGCFNDGLPGTAIHELMHALGFFHEQSRTDRDDYIIINYPNIQPGTEANFLSYGPDVIQYLGASYDYGSVMHYGAYSFPIDPSIPTIITRQPGVEIGQRKGFSEVDIFKLNALYKCNPAQE</sequence>
<dbReference type="InterPro" id="IPR001506">
    <property type="entry name" value="Peptidase_M12A"/>
</dbReference>
<keyword evidence="5 6" id="KW-0482">Metalloprotease</keyword>
<dbReference type="PROSITE" id="PS51864">
    <property type="entry name" value="ASTACIN"/>
    <property type="match status" value="1"/>
</dbReference>
<dbReference type="InterPro" id="IPR024079">
    <property type="entry name" value="MetalloPept_cat_dom_sf"/>
</dbReference>
<dbReference type="Proteomes" id="UP001234178">
    <property type="component" value="Unassembled WGS sequence"/>
</dbReference>
<dbReference type="Pfam" id="PF01400">
    <property type="entry name" value="Astacin"/>
    <property type="match status" value="1"/>
</dbReference>
<keyword evidence="4 6" id="KW-0862">Zinc</keyword>
<feature type="domain" description="Peptidase M12A" evidence="8">
    <location>
        <begin position="67"/>
        <end position="264"/>
    </location>
</feature>
<dbReference type="CDD" id="cd04280">
    <property type="entry name" value="ZnMc_astacin_like"/>
    <property type="match status" value="1"/>
</dbReference>
<gene>
    <name evidence="9" type="ORF">OUZ56_019220</name>
</gene>
<evidence type="ECO:0000256" key="6">
    <source>
        <dbReference type="PROSITE-ProRule" id="PRU01211"/>
    </source>
</evidence>
<comment type="caution">
    <text evidence="9">The sequence shown here is derived from an EMBL/GenBank/DDBJ whole genome shotgun (WGS) entry which is preliminary data.</text>
</comment>
<organism evidence="9 10">
    <name type="scientific">Daphnia magna</name>
    <dbReference type="NCBI Taxonomy" id="35525"/>
    <lineage>
        <taxon>Eukaryota</taxon>
        <taxon>Metazoa</taxon>
        <taxon>Ecdysozoa</taxon>
        <taxon>Arthropoda</taxon>
        <taxon>Crustacea</taxon>
        <taxon>Branchiopoda</taxon>
        <taxon>Diplostraca</taxon>
        <taxon>Cladocera</taxon>
        <taxon>Anomopoda</taxon>
        <taxon>Daphniidae</taxon>
        <taxon>Daphnia</taxon>
    </lineage>
</organism>
<feature type="binding site" evidence="6">
    <location>
        <position position="171"/>
    </location>
    <ligand>
        <name>Zn(2+)</name>
        <dbReference type="ChEBI" id="CHEBI:29105"/>
        <note>catalytic</note>
    </ligand>
</feature>
<evidence type="ECO:0000256" key="1">
    <source>
        <dbReference type="ARBA" id="ARBA00022670"/>
    </source>
</evidence>
<dbReference type="PANTHER" id="PTHR10127">
    <property type="entry name" value="DISCOIDIN, CUB, EGF, LAMININ , AND ZINC METALLOPROTEASE DOMAIN CONTAINING"/>
    <property type="match status" value="1"/>
</dbReference>
<evidence type="ECO:0000256" key="5">
    <source>
        <dbReference type="ARBA" id="ARBA00023049"/>
    </source>
</evidence>